<evidence type="ECO:0000313" key="2">
    <source>
        <dbReference type="EMBL" id="BAY59236.1"/>
    </source>
</evidence>
<dbReference type="InterPro" id="IPR035901">
    <property type="entry name" value="GIY-YIG_endonuc_sf"/>
</dbReference>
<keyword evidence="2" id="KW-0614">Plasmid</keyword>
<dbReference type="SMART" id="SM00465">
    <property type="entry name" value="GIYc"/>
    <property type="match status" value="1"/>
</dbReference>
<geneLocation type="plasmid" evidence="2">
    <name>plasmid1</name>
</geneLocation>
<accession>A0A1Z4JR87</accession>
<dbReference type="EMBL" id="AP018204">
    <property type="protein sequence ID" value="BAY59236.1"/>
    <property type="molecule type" value="Genomic_DNA"/>
</dbReference>
<dbReference type="Gene3D" id="3.40.1440.10">
    <property type="entry name" value="GIY-YIG endonuclease"/>
    <property type="match status" value="1"/>
</dbReference>
<name>A0A1Z4JR87_LEPBY</name>
<proteinExistence type="predicted"/>
<reference evidence="2 3" key="1">
    <citation type="submission" date="2017-06" db="EMBL/GenBank/DDBJ databases">
        <title>Genome sequencing of cyanobaciteial culture collection at National Institute for Environmental Studies (NIES).</title>
        <authorList>
            <person name="Hirose Y."/>
            <person name="Shimura Y."/>
            <person name="Fujisawa T."/>
            <person name="Nakamura Y."/>
            <person name="Kawachi M."/>
        </authorList>
    </citation>
    <scope>NUCLEOTIDE SEQUENCE [LARGE SCALE GENOMIC DNA]</scope>
    <source>
        <strain evidence="2 3">NIES-2135</strain>
        <plasmid evidence="3">Plasmid Plasmid1 dna</plasmid>
    </source>
</reference>
<keyword evidence="3" id="KW-1185">Reference proteome</keyword>
<sequence>MSDRVKQEALKILKLLSSLEFESCYLLTKDFKELPRQPGLYAIRQRDTVVYVGKALNLRDRFKTGHTALVSAFIDGVMAEDLRIAVVTVSPYWLASLEELETRMILQAKPRYNGRVSSIKAQTIMFSTDKVKILDSLPPAIREALEDYGAETGLNPDQVVELAIVNFLDVDAATFPKSFKSIGQLKEENAILKLKLKAAGVDVDE</sequence>
<evidence type="ECO:0000259" key="1">
    <source>
        <dbReference type="PROSITE" id="PS50164"/>
    </source>
</evidence>
<feature type="domain" description="GIY-YIG" evidence="1">
    <location>
        <begin position="36"/>
        <end position="114"/>
    </location>
</feature>
<dbReference type="PROSITE" id="PS50164">
    <property type="entry name" value="GIY_YIG"/>
    <property type="match status" value="1"/>
</dbReference>
<dbReference type="AlphaFoldDB" id="A0A1Z4JR87"/>
<dbReference type="InterPro" id="IPR000305">
    <property type="entry name" value="GIY-YIG_endonuc"/>
</dbReference>
<dbReference type="SUPFAM" id="SSF82771">
    <property type="entry name" value="GIY-YIG endonuclease"/>
    <property type="match status" value="1"/>
</dbReference>
<organism evidence="2 3">
    <name type="scientific">Leptolyngbya boryana NIES-2135</name>
    <dbReference type="NCBI Taxonomy" id="1973484"/>
    <lineage>
        <taxon>Bacteria</taxon>
        <taxon>Bacillati</taxon>
        <taxon>Cyanobacteriota</taxon>
        <taxon>Cyanophyceae</taxon>
        <taxon>Leptolyngbyales</taxon>
        <taxon>Leptolyngbyaceae</taxon>
        <taxon>Leptolyngbya group</taxon>
        <taxon>Leptolyngbya</taxon>
    </lineage>
</organism>
<evidence type="ECO:0000313" key="3">
    <source>
        <dbReference type="Proteomes" id="UP000217895"/>
    </source>
</evidence>
<gene>
    <name evidence="2" type="ORF">NIES2135_61130</name>
</gene>
<dbReference type="Proteomes" id="UP000217895">
    <property type="component" value="Plasmid Plasmid1 dna"/>
</dbReference>
<protein>
    <submittedName>
        <fullName evidence="2">Excinuclease ABC subunit C</fullName>
    </submittedName>
</protein>